<dbReference type="AlphaFoldDB" id="A0A2U1JS68"/>
<evidence type="ECO:0000313" key="2">
    <source>
        <dbReference type="EMBL" id="PWA08056.1"/>
    </source>
</evidence>
<proteinExistence type="predicted"/>
<evidence type="ECO:0008006" key="4">
    <source>
        <dbReference type="Google" id="ProtNLM"/>
    </source>
</evidence>
<feature type="non-terminal residue" evidence="2">
    <location>
        <position position="491"/>
    </location>
</feature>
<organism evidence="2 3">
    <name type="scientific">Flavobacterium laiguense</name>
    <dbReference type="NCBI Taxonomy" id="2169409"/>
    <lineage>
        <taxon>Bacteria</taxon>
        <taxon>Pseudomonadati</taxon>
        <taxon>Bacteroidota</taxon>
        <taxon>Flavobacteriia</taxon>
        <taxon>Flavobacteriales</taxon>
        <taxon>Flavobacteriaceae</taxon>
        <taxon>Flavobacterium</taxon>
    </lineage>
</organism>
<keyword evidence="1" id="KW-1133">Transmembrane helix</keyword>
<feature type="transmembrane region" description="Helical" evidence="1">
    <location>
        <begin position="21"/>
        <end position="39"/>
    </location>
</feature>
<reference evidence="2 3" key="1">
    <citation type="submission" date="2018-04" db="EMBL/GenBank/DDBJ databases">
        <title>Flavobacterium sp. nov., isolated from glacier ice.</title>
        <authorList>
            <person name="Liu Q."/>
            <person name="Xin Y.-H."/>
        </authorList>
    </citation>
    <scope>NUCLEOTIDE SEQUENCE [LARGE SCALE GENOMIC DNA]</scope>
    <source>
        <strain evidence="2 3">LB2P30</strain>
    </source>
</reference>
<evidence type="ECO:0000313" key="3">
    <source>
        <dbReference type="Proteomes" id="UP000245618"/>
    </source>
</evidence>
<accession>A0A2U1JS68</accession>
<protein>
    <recommendedName>
        <fullName evidence="4">P/Homo B domain-containing protein</fullName>
    </recommendedName>
</protein>
<keyword evidence="3" id="KW-1185">Reference proteome</keyword>
<evidence type="ECO:0000256" key="1">
    <source>
        <dbReference type="SAM" id="Phobius"/>
    </source>
</evidence>
<comment type="caution">
    <text evidence="2">The sequence shown here is derived from an EMBL/GenBank/DDBJ whole genome shotgun (WGS) entry which is preliminary data.</text>
</comment>
<keyword evidence="1" id="KW-0472">Membrane</keyword>
<dbReference type="EMBL" id="QCZH01000016">
    <property type="protein sequence ID" value="PWA08056.1"/>
    <property type="molecule type" value="Genomic_DNA"/>
</dbReference>
<sequence length="491" mass="50734">MLIIWIIIYSKQFHDSMKNKYFLILFALIHYVGFAQTTITKTYTGSAVSVDNTSITLSPVTFSASDFPSGCAKISSISVSINWTKTDGTCAKPKTGNAYHNETSFSLNSPLGGMTLASAGTWSGSADIDYVTTVFNNVSATPPSGTPVSGTFQPNGGSFASYINQSPVGSWSLTAGDNAWNDYLCVNSYSITIMATDDNIKPTFTAPANTTIYTNASCTYDASVTVTGDVTNEADNCSTGLQATFVDAVANGSCQGSKIIRRTWSLVDGSGNAATDQEQTITVSDTTVPTWTTAATALNSTIQCSNAAAITAAQALAPVATDNCSAVTYTKTSGSFVAGSCANTGTYTNTWVAKDVCLNTSATFTQVITIEDTTAPTWTTAATALNSTIQCSNAAAITAAQALAPVATDNCSAVTYTKTSGSFVAGSCANTGTYTNTWVAKDVCLNTSATFTQVITIQDTTAPSISTVAGSLDTTVSCASDVPAVSLTAIA</sequence>
<name>A0A2U1JS68_9FLAO</name>
<dbReference type="Proteomes" id="UP000245618">
    <property type="component" value="Unassembled WGS sequence"/>
</dbReference>
<keyword evidence="1" id="KW-0812">Transmembrane</keyword>
<gene>
    <name evidence="2" type="ORF">DB891_12715</name>
</gene>